<accession>A0A0L1KHT7</accession>
<dbReference type="RefSeq" id="WP_050599061.1">
    <property type="nucleotide sequence ID" value="NZ_JYNE01000005.1"/>
</dbReference>
<comment type="caution">
    <text evidence="1">The sequence shown here is derived from an EMBL/GenBank/DDBJ whole genome shotgun (WGS) entry which is preliminary data.</text>
</comment>
<dbReference type="Proteomes" id="UP000037446">
    <property type="component" value="Unassembled WGS sequence"/>
</dbReference>
<name>A0A0L1KHT7_9SPHN</name>
<gene>
    <name evidence="1" type="ORF">J121_543</name>
</gene>
<evidence type="ECO:0000313" key="2">
    <source>
        <dbReference type="Proteomes" id="UP000037446"/>
    </source>
</evidence>
<dbReference type="EMBL" id="JYNE01000005">
    <property type="protein sequence ID" value="KNH03568.1"/>
    <property type="molecule type" value="Genomic_DNA"/>
</dbReference>
<dbReference type="AlphaFoldDB" id="A0A0L1KHT7"/>
<sequence length="142" mass="15350">MDLNELLHAHQVSVMQASAAGDDRGRDDHFTKVAEYAERIRQLRALRQDHEAPMRLAEPDTIIYGTYAGAAGQPAAAAAVNSWEGEGGALDPPEGIAPAAVRTTLLRQYHVGGYVYQDLDLAVAEHMRQLSHTGAADECRTA</sequence>
<protein>
    <submittedName>
        <fullName evidence="1">Uncharacterized protein</fullName>
    </submittedName>
</protein>
<proteinExistence type="predicted"/>
<dbReference type="PATRIC" id="fig|1306953.7.peg.549"/>
<reference evidence="1" key="1">
    <citation type="submission" date="2015-02" db="EMBL/GenBank/DDBJ databases">
        <authorList>
            <person name="Chooi Y.-H."/>
        </authorList>
    </citation>
    <scope>NUCLEOTIDE SEQUENCE [LARGE SCALE GENOMIC DNA]</scope>
    <source>
        <strain evidence="1">LAMA 915</strain>
    </source>
</reference>
<organism evidence="1 2">
    <name type="scientific">Qipengyuania citrea LAMA 915</name>
    <dbReference type="NCBI Taxonomy" id="1306953"/>
    <lineage>
        <taxon>Bacteria</taxon>
        <taxon>Pseudomonadati</taxon>
        <taxon>Pseudomonadota</taxon>
        <taxon>Alphaproteobacteria</taxon>
        <taxon>Sphingomonadales</taxon>
        <taxon>Erythrobacteraceae</taxon>
        <taxon>Qipengyuania</taxon>
    </lineage>
</organism>
<evidence type="ECO:0000313" key="1">
    <source>
        <dbReference type="EMBL" id="KNH03568.1"/>
    </source>
</evidence>